<dbReference type="AlphaFoldDB" id="A0A9P7C8Z7"/>
<evidence type="ECO:0000313" key="1">
    <source>
        <dbReference type="EMBL" id="KAG1540953.1"/>
    </source>
</evidence>
<evidence type="ECO:0000313" key="2">
    <source>
        <dbReference type="Proteomes" id="UP000717996"/>
    </source>
</evidence>
<accession>A0A9P7C8Z7</accession>
<name>A0A9P7C8Z7_RHIOR</name>
<organism evidence="1 2">
    <name type="scientific">Rhizopus oryzae</name>
    <name type="common">Mucormycosis agent</name>
    <name type="synonym">Rhizopus arrhizus var. delemar</name>
    <dbReference type="NCBI Taxonomy" id="64495"/>
    <lineage>
        <taxon>Eukaryota</taxon>
        <taxon>Fungi</taxon>
        <taxon>Fungi incertae sedis</taxon>
        <taxon>Mucoromycota</taxon>
        <taxon>Mucoromycotina</taxon>
        <taxon>Mucoromycetes</taxon>
        <taxon>Mucorales</taxon>
        <taxon>Mucorineae</taxon>
        <taxon>Rhizopodaceae</taxon>
        <taxon>Rhizopus</taxon>
    </lineage>
</organism>
<comment type="caution">
    <text evidence="1">The sequence shown here is derived from an EMBL/GenBank/DDBJ whole genome shotgun (WGS) entry which is preliminary data.</text>
</comment>
<sequence>MEGDEQQRDKMFHYDNVYNVWLTVAKDMFQFGNNEFESLQLWKRKLIDCGYKVIDHSLDNVFFYGFISSWQMDIMKVSKCFSLDSTFGISSRSNEVLYSLVVRHSDTGKGVPVGYLLTNDQSVTPVLEWLKFFRDHCSMQPEQITVDCSIPEADAIRVTLGENCRIQLCFFHVAQCWSRNLATKVKNQPGQYNNMKVIRGNIMSELQSIMYETVRENVIEKICQFREKWTSVQPNFVEYLENR</sequence>
<dbReference type="PANTHER" id="PTHR33977:SF1">
    <property type="entry name" value="ZINC ION BINDING PROTEIN"/>
    <property type="match status" value="1"/>
</dbReference>
<gene>
    <name evidence="1" type="ORF">G6F51_008203</name>
</gene>
<protein>
    <recommendedName>
        <fullName evidence="3">MULE transposase domain-containing protein</fullName>
    </recommendedName>
</protein>
<dbReference type="PANTHER" id="PTHR33977">
    <property type="entry name" value="ZINC ION BINDING PROTEIN"/>
    <property type="match status" value="1"/>
</dbReference>
<evidence type="ECO:0008006" key="3">
    <source>
        <dbReference type="Google" id="ProtNLM"/>
    </source>
</evidence>
<proteinExistence type="predicted"/>
<dbReference type="EMBL" id="JAANIT010001317">
    <property type="protein sequence ID" value="KAG1540953.1"/>
    <property type="molecule type" value="Genomic_DNA"/>
</dbReference>
<reference evidence="1" key="1">
    <citation type="journal article" date="2020" name="Microb. Genom.">
        <title>Genetic diversity of clinical and environmental Mucorales isolates obtained from an investigation of mucormycosis cases among solid organ transplant recipients.</title>
        <authorList>
            <person name="Nguyen M.H."/>
            <person name="Kaul D."/>
            <person name="Muto C."/>
            <person name="Cheng S.J."/>
            <person name="Richter R.A."/>
            <person name="Bruno V.M."/>
            <person name="Liu G."/>
            <person name="Beyhan S."/>
            <person name="Sundermann A.J."/>
            <person name="Mounaud S."/>
            <person name="Pasculle A.W."/>
            <person name="Nierman W.C."/>
            <person name="Driscoll E."/>
            <person name="Cumbie R."/>
            <person name="Clancy C.J."/>
            <person name="Dupont C.L."/>
        </authorList>
    </citation>
    <scope>NUCLEOTIDE SEQUENCE</scope>
    <source>
        <strain evidence="1">GL16</strain>
    </source>
</reference>
<dbReference type="Proteomes" id="UP000717996">
    <property type="component" value="Unassembled WGS sequence"/>
</dbReference>